<dbReference type="STRING" id="1122124.GCA_000423165_00315"/>
<accession>A0A432ZA07</accession>
<dbReference type="InterPro" id="IPR009858">
    <property type="entry name" value="DUF1415"/>
</dbReference>
<keyword evidence="2" id="KW-1185">Reference proteome</keyword>
<sequence>MNKPLTPACAAVHFWVAEVVVGHNFCPFARREVERETLAYHDCRSSSIAETLELFADAVQQLLQDDRVETSLLVLSQGFTDFNDYLELLDYAQLWLQQEDLEGTLQLASFHPHYQFAGTAADDVTNYTNRAPYPVLHILREASLERVLKRYPTPERIPEDNCARAEELGSAYFEQVLAQARTAQSK</sequence>
<dbReference type="Pfam" id="PF07209">
    <property type="entry name" value="DUF1415"/>
    <property type="match status" value="1"/>
</dbReference>
<protein>
    <submittedName>
        <fullName evidence="1">DUF1415 domain-containing protein</fullName>
    </submittedName>
</protein>
<gene>
    <name evidence="1" type="ORF">CWI80_05495</name>
</gene>
<reference evidence="2" key="1">
    <citation type="journal article" date="2018" name="Front. Microbiol.">
        <title>Genome-Based Analysis Reveals the Taxonomy and Diversity of the Family Idiomarinaceae.</title>
        <authorList>
            <person name="Liu Y."/>
            <person name="Lai Q."/>
            <person name="Shao Z."/>
        </authorList>
    </citation>
    <scope>NUCLEOTIDE SEQUENCE [LARGE SCALE GENOMIC DNA]</scope>
    <source>
        <strain evidence="2">c121</strain>
    </source>
</reference>
<organism evidence="1 2">
    <name type="scientific">Pseudidiomarina sediminum</name>
    <dbReference type="NCBI Taxonomy" id="431675"/>
    <lineage>
        <taxon>Bacteria</taxon>
        <taxon>Pseudomonadati</taxon>
        <taxon>Pseudomonadota</taxon>
        <taxon>Gammaproteobacteria</taxon>
        <taxon>Alteromonadales</taxon>
        <taxon>Idiomarinaceae</taxon>
        <taxon>Pseudidiomarina</taxon>
    </lineage>
</organism>
<evidence type="ECO:0000313" key="1">
    <source>
        <dbReference type="EMBL" id="RUO74787.1"/>
    </source>
</evidence>
<proteinExistence type="predicted"/>
<dbReference type="EMBL" id="PIQE01000001">
    <property type="protein sequence ID" value="RUO74787.1"/>
    <property type="molecule type" value="Genomic_DNA"/>
</dbReference>
<comment type="caution">
    <text evidence="1">The sequence shown here is derived from an EMBL/GenBank/DDBJ whole genome shotgun (WGS) entry which is preliminary data.</text>
</comment>
<dbReference type="AlphaFoldDB" id="A0A432ZA07"/>
<evidence type="ECO:0000313" key="2">
    <source>
        <dbReference type="Proteomes" id="UP000287022"/>
    </source>
</evidence>
<dbReference type="RefSeq" id="WP_026861389.1">
    <property type="nucleotide sequence ID" value="NZ_PIQE01000001.1"/>
</dbReference>
<name>A0A432ZA07_9GAMM</name>
<dbReference type="Proteomes" id="UP000287022">
    <property type="component" value="Unassembled WGS sequence"/>
</dbReference>